<evidence type="ECO:0000313" key="2">
    <source>
        <dbReference type="Proteomes" id="UP000185936"/>
    </source>
</evidence>
<dbReference type="OrthoDB" id="9837at2157"/>
<keyword evidence="2" id="KW-1185">Reference proteome</keyword>
<keyword evidence="1" id="KW-0540">Nuclease</keyword>
<dbReference type="Proteomes" id="UP000185936">
    <property type="component" value="Unassembled WGS sequence"/>
</dbReference>
<keyword evidence="1" id="KW-0255">Endonuclease</keyword>
<protein>
    <submittedName>
        <fullName evidence="1">5-methylcytosine-specific restriction enzyme A/putative restriction endonuclease</fullName>
    </submittedName>
</protein>
<keyword evidence="1" id="KW-0378">Hydrolase</keyword>
<proteinExistence type="predicted"/>
<accession>A0A1N7HBB8</accession>
<evidence type="ECO:0000313" key="1">
    <source>
        <dbReference type="EMBL" id="SIS22073.1"/>
    </source>
</evidence>
<dbReference type="RefSeq" id="WP_143823985.1">
    <property type="nucleotide sequence ID" value="NZ_FTNR01000049.1"/>
</dbReference>
<gene>
    <name evidence="1" type="ORF">SAMN05421752_1492</name>
</gene>
<organism evidence="1 2">
    <name type="scientific">Natronorubrum thiooxidans</name>
    <dbReference type="NCBI Taxonomy" id="308853"/>
    <lineage>
        <taxon>Archaea</taxon>
        <taxon>Methanobacteriati</taxon>
        <taxon>Methanobacteriota</taxon>
        <taxon>Stenosarchaea group</taxon>
        <taxon>Halobacteria</taxon>
        <taxon>Halobacteriales</taxon>
        <taxon>Natrialbaceae</taxon>
        <taxon>Natronorubrum</taxon>
    </lineage>
</organism>
<dbReference type="AlphaFoldDB" id="A0A1N7HBB8"/>
<dbReference type="EMBL" id="FTNR01000049">
    <property type="protein sequence ID" value="SIS22073.1"/>
    <property type="molecule type" value="Genomic_DNA"/>
</dbReference>
<dbReference type="GO" id="GO:0004519">
    <property type="term" value="F:endonuclease activity"/>
    <property type="evidence" value="ECO:0007669"/>
    <property type="project" value="UniProtKB-KW"/>
</dbReference>
<name>A0A1N7HBB8_9EURY</name>
<reference evidence="2" key="1">
    <citation type="submission" date="2017-01" db="EMBL/GenBank/DDBJ databases">
        <authorList>
            <person name="Varghese N."/>
            <person name="Submissions S."/>
        </authorList>
    </citation>
    <scope>NUCLEOTIDE SEQUENCE [LARGE SCALE GENOMIC DNA]</scope>
    <source>
        <strain evidence="2">type strain: HArc-</strain>
    </source>
</reference>
<sequence length="132" mass="15151">MPDDRRMTTDRFFGGIDNRLQNLRSMLVYVDSTGPEEPELWKWLRVNTTAERDSTIEQYVGFQRSIELLTIDNGRYQTTARGAKYAETGEIKTVVDALFEHVKGFETILQAIDGGDNTSKEHWSLVRPQLPV</sequence>